<organism evidence="5 6">
    <name type="scientific">Apiospora marii</name>
    <dbReference type="NCBI Taxonomy" id="335849"/>
    <lineage>
        <taxon>Eukaryota</taxon>
        <taxon>Fungi</taxon>
        <taxon>Dikarya</taxon>
        <taxon>Ascomycota</taxon>
        <taxon>Pezizomycotina</taxon>
        <taxon>Sordariomycetes</taxon>
        <taxon>Xylariomycetidae</taxon>
        <taxon>Amphisphaeriales</taxon>
        <taxon>Apiosporaceae</taxon>
        <taxon>Apiospora</taxon>
    </lineage>
</organism>
<evidence type="ECO:0000313" key="6">
    <source>
        <dbReference type="Proteomes" id="UP001396898"/>
    </source>
</evidence>
<sequence>MHILELPRELVDTILYYSILARDLRRALRLQLVCKSFRAAFRPMLYRTRLLDRIYYVHDFAHWGHRRHYGADVLWHDYLLFRSRTASNEPDSYFGELWTVSHVFSQHCQAHPSACTLSQEEILDKICWLVLDGAGVVGWPGWDREDRDPPNLGQDLLSVATYFGFTSLVRDLLEEGHDPAIEYQLFPPAIYIAAFTGQADMLRLLQKYLPDYEAKRTRKHRSGHIWYSWRSKIGPWSLYGAARRGDLNMVRLALNPPMCNTQTSIEDVATEPEADGNREIVPDSKSMLQRPPGSVPPSSELGLYLRKAMGHAQSPEIYQYLLSFLDPAQADPEPKHHELARMAAAGNVAMVRHLLDLGADPSHPKTNKGTALLHAVRGSHLDVVDLLLARGADPSAMGWERLRTPLTAAAQTGSLVLLRKLLAAGAEVRHKGKDIYTLRQAVRREHTAMVELLLELGVGTDVGRGIAFKTAEAQGLESMAGVLWERGARYEGEELSRGRLLSPH</sequence>
<evidence type="ECO:0000256" key="3">
    <source>
        <dbReference type="PROSITE-ProRule" id="PRU00023"/>
    </source>
</evidence>
<dbReference type="SMART" id="SM00248">
    <property type="entry name" value="ANK"/>
    <property type="match status" value="6"/>
</dbReference>
<accession>A0ABR1R1U5</accession>
<dbReference type="SUPFAM" id="SSF48403">
    <property type="entry name" value="Ankyrin repeat"/>
    <property type="match status" value="2"/>
</dbReference>
<keyword evidence="6" id="KW-1185">Reference proteome</keyword>
<reference evidence="5 6" key="1">
    <citation type="submission" date="2023-01" db="EMBL/GenBank/DDBJ databases">
        <title>Analysis of 21 Apiospora genomes using comparative genomics revels a genus with tremendous synthesis potential of carbohydrate active enzymes and secondary metabolites.</title>
        <authorList>
            <person name="Sorensen T."/>
        </authorList>
    </citation>
    <scope>NUCLEOTIDE SEQUENCE [LARGE SCALE GENOMIC DNA]</scope>
    <source>
        <strain evidence="5 6">CBS 20057</strain>
    </source>
</reference>
<dbReference type="InterPro" id="IPR002110">
    <property type="entry name" value="Ankyrin_rpt"/>
</dbReference>
<dbReference type="InterPro" id="IPR036770">
    <property type="entry name" value="Ankyrin_rpt-contain_sf"/>
</dbReference>
<keyword evidence="2 3" id="KW-0040">ANK repeat</keyword>
<dbReference type="Proteomes" id="UP001396898">
    <property type="component" value="Unassembled WGS sequence"/>
</dbReference>
<dbReference type="PROSITE" id="PS50297">
    <property type="entry name" value="ANK_REP_REGION"/>
    <property type="match status" value="1"/>
</dbReference>
<comment type="caution">
    <text evidence="5">The sequence shown here is derived from an EMBL/GenBank/DDBJ whole genome shotgun (WGS) entry which is preliminary data.</text>
</comment>
<feature type="region of interest" description="Disordered" evidence="4">
    <location>
        <begin position="270"/>
        <end position="296"/>
    </location>
</feature>
<dbReference type="PANTHER" id="PTHR24198">
    <property type="entry name" value="ANKYRIN REPEAT AND PROTEIN KINASE DOMAIN-CONTAINING PROTEIN"/>
    <property type="match status" value="1"/>
</dbReference>
<name>A0ABR1R1U5_9PEZI</name>
<dbReference type="Gene3D" id="1.25.40.20">
    <property type="entry name" value="Ankyrin repeat-containing domain"/>
    <property type="match status" value="2"/>
</dbReference>
<evidence type="ECO:0000256" key="4">
    <source>
        <dbReference type="SAM" id="MobiDB-lite"/>
    </source>
</evidence>
<dbReference type="EMBL" id="JAQQWI010000022">
    <property type="protein sequence ID" value="KAK7996042.1"/>
    <property type="molecule type" value="Genomic_DNA"/>
</dbReference>
<evidence type="ECO:0000313" key="5">
    <source>
        <dbReference type="EMBL" id="KAK7996042.1"/>
    </source>
</evidence>
<evidence type="ECO:0000256" key="2">
    <source>
        <dbReference type="ARBA" id="ARBA00023043"/>
    </source>
</evidence>
<feature type="repeat" description="ANK" evidence="3">
    <location>
        <begin position="367"/>
        <end position="399"/>
    </location>
</feature>
<dbReference type="Pfam" id="PF12796">
    <property type="entry name" value="Ank_2"/>
    <property type="match status" value="1"/>
</dbReference>
<evidence type="ECO:0000256" key="1">
    <source>
        <dbReference type="ARBA" id="ARBA00022737"/>
    </source>
</evidence>
<keyword evidence="1" id="KW-0677">Repeat</keyword>
<dbReference type="PANTHER" id="PTHR24198:SF165">
    <property type="entry name" value="ANKYRIN REPEAT-CONTAINING PROTEIN-RELATED"/>
    <property type="match status" value="1"/>
</dbReference>
<gene>
    <name evidence="5" type="ORF">PG991_015509</name>
</gene>
<proteinExistence type="predicted"/>
<feature type="repeat" description="ANK" evidence="3">
    <location>
        <begin position="401"/>
        <end position="433"/>
    </location>
</feature>
<evidence type="ECO:0008006" key="7">
    <source>
        <dbReference type="Google" id="ProtNLM"/>
    </source>
</evidence>
<protein>
    <recommendedName>
        <fullName evidence="7">F-box domain-containing protein</fullName>
    </recommendedName>
</protein>
<dbReference type="PROSITE" id="PS50088">
    <property type="entry name" value="ANK_REPEAT"/>
    <property type="match status" value="2"/>
</dbReference>